<accession>S4PI79</accession>
<feature type="transmembrane region" description="Helical" evidence="1">
    <location>
        <begin position="40"/>
        <end position="59"/>
    </location>
</feature>
<reference evidence="2" key="2">
    <citation type="submission" date="2013-05" db="EMBL/GenBank/DDBJ databases">
        <authorList>
            <person name="Carter J.-M."/>
            <person name="Baker S.C."/>
            <person name="Pink R."/>
            <person name="Carter D.R.F."/>
            <person name="Collins A."/>
            <person name="Tomlin J."/>
            <person name="Gibbs M."/>
            <person name="Breuker C.J."/>
        </authorList>
    </citation>
    <scope>NUCLEOTIDE SEQUENCE</scope>
    <source>
        <tissue evidence="2">Ovary</tissue>
    </source>
</reference>
<protein>
    <submittedName>
        <fullName evidence="2">Uncharacterized protein</fullName>
    </submittedName>
</protein>
<evidence type="ECO:0000256" key="1">
    <source>
        <dbReference type="SAM" id="Phobius"/>
    </source>
</evidence>
<reference evidence="2" key="1">
    <citation type="journal article" date="2013" name="BMC Genomics">
        <title>Unscrambling butterfly oogenesis.</title>
        <authorList>
            <person name="Carter J.M."/>
            <person name="Baker S.C."/>
            <person name="Pink R."/>
            <person name="Carter D.R."/>
            <person name="Collins A."/>
            <person name="Tomlin J."/>
            <person name="Gibbs M."/>
            <person name="Breuker C.J."/>
        </authorList>
    </citation>
    <scope>NUCLEOTIDE SEQUENCE</scope>
    <source>
        <tissue evidence="2">Ovary</tissue>
    </source>
</reference>
<dbReference type="AlphaFoldDB" id="S4PI79"/>
<name>S4PI79_9NEOP</name>
<organism evidence="2">
    <name type="scientific">Pararge aegeria</name>
    <name type="common">speckled wood butterfly</name>
    <dbReference type="NCBI Taxonomy" id="116150"/>
    <lineage>
        <taxon>Eukaryota</taxon>
        <taxon>Metazoa</taxon>
        <taxon>Ecdysozoa</taxon>
        <taxon>Arthropoda</taxon>
        <taxon>Hexapoda</taxon>
        <taxon>Insecta</taxon>
        <taxon>Pterygota</taxon>
        <taxon>Neoptera</taxon>
        <taxon>Endopterygota</taxon>
        <taxon>Lepidoptera</taxon>
        <taxon>Glossata</taxon>
        <taxon>Ditrysia</taxon>
        <taxon>Papilionoidea</taxon>
        <taxon>Nymphalidae</taxon>
        <taxon>Satyrinae</taxon>
        <taxon>Satyrini</taxon>
        <taxon>Parargina</taxon>
        <taxon>Pararge</taxon>
    </lineage>
</organism>
<keyword evidence="1" id="KW-1133">Transmembrane helix</keyword>
<keyword evidence="1" id="KW-0812">Transmembrane</keyword>
<keyword evidence="1" id="KW-0472">Membrane</keyword>
<evidence type="ECO:0000313" key="2">
    <source>
        <dbReference type="EMBL" id="JAA90619.1"/>
    </source>
</evidence>
<proteinExistence type="predicted"/>
<sequence length="71" mass="8029">MELPQAKINTKRKLCDAAKLLQDGGAPFWFALAIDCCNRILVITVTPVYFNFVVISFYIKNYSTTTNTVTH</sequence>
<dbReference type="EMBL" id="GAIX01001941">
    <property type="protein sequence ID" value="JAA90619.1"/>
    <property type="molecule type" value="Transcribed_RNA"/>
</dbReference>